<dbReference type="Pfam" id="PF13861">
    <property type="entry name" value="FLgD_tudor"/>
    <property type="match status" value="1"/>
</dbReference>
<dbReference type="RefSeq" id="WP_229594112.1">
    <property type="nucleotide sequence ID" value="NZ_AP024485.1"/>
</dbReference>
<evidence type="ECO:0000256" key="5">
    <source>
        <dbReference type="RuleBase" id="RU362076"/>
    </source>
</evidence>
<gene>
    <name evidence="8" type="ORF">PSDVSF_08910</name>
</gene>
<protein>
    <recommendedName>
        <fullName evidence="2 5">Basal-body rod modification protein FlgD</fullName>
    </recommendedName>
</protein>
<evidence type="ECO:0000256" key="3">
    <source>
        <dbReference type="ARBA" id="ARBA00022795"/>
    </source>
</evidence>
<evidence type="ECO:0000259" key="6">
    <source>
        <dbReference type="Pfam" id="PF13860"/>
    </source>
</evidence>
<dbReference type="Gene3D" id="2.30.30.910">
    <property type="match status" value="1"/>
</dbReference>
<feature type="domain" description="FlgD/Vpr Ig-like" evidence="6">
    <location>
        <begin position="108"/>
        <end position="183"/>
    </location>
</feature>
<comment type="similarity">
    <text evidence="1 5">Belongs to the FlgD family.</text>
</comment>
<proteinExistence type="inferred from homology"/>
<accession>A0ABM7P458</accession>
<evidence type="ECO:0000256" key="2">
    <source>
        <dbReference type="ARBA" id="ARBA00016013"/>
    </source>
</evidence>
<evidence type="ECO:0000256" key="4">
    <source>
        <dbReference type="ARBA" id="ARBA00024746"/>
    </source>
</evidence>
<sequence length="230" mass="24642">MSIDTTSYYDSLTLASSTDTSVTVTTDTAAASLTSEDFITLLLAELEYQDPTDPVDNSEMVDQMTQYSQLEQMTEMNTKMETLNESMTSMSAMSSLDYIGKQVEADGSTITVSGDDISTLYLLLEEDAASATCNIYNSSGTLVDTLTLSDLESGYTSLSWDGTDYNGETASDGYYYVSVSAEDSNGADVDVTTKTTGTVIGINNTSDGVYLTFEDGRSVNILDVTFATSS</sequence>
<organism evidence="8 9">
    <name type="scientific">Pseudodesulfovibrio sediminis</name>
    <dbReference type="NCBI Taxonomy" id="2810563"/>
    <lineage>
        <taxon>Bacteria</taxon>
        <taxon>Pseudomonadati</taxon>
        <taxon>Thermodesulfobacteriota</taxon>
        <taxon>Desulfovibrionia</taxon>
        <taxon>Desulfovibrionales</taxon>
        <taxon>Desulfovibrionaceae</taxon>
    </lineage>
</organism>
<dbReference type="Proteomes" id="UP001053296">
    <property type="component" value="Chromosome"/>
</dbReference>
<dbReference type="InterPro" id="IPR025965">
    <property type="entry name" value="FlgD/Vpr_Ig-like"/>
</dbReference>
<feature type="domain" description="FlgD Tudor-like" evidence="7">
    <location>
        <begin position="91"/>
        <end position="225"/>
    </location>
</feature>
<evidence type="ECO:0000259" key="7">
    <source>
        <dbReference type="Pfam" id="PF13861"/>
    </source>
</evidence>
<evidence type="ECO:0000313" key="8">
    <source>
        <dbReference type="EMBL" id="BCS87649.1"/>
    </source>
</evidence>
<name>A0ABM7P458_9BACT</name>
<dbReference type="Pfam" id="PF13860">
    <property type="entry name" value="FlgD_ig"/>
    <property type="match status" value="1"/>
</dbReference>
<dbReference type="InterPro" id="IPR025963">
    <property type="entry name" value="FLgD_Tudor"/>
</dbReference>
<comment type="function">
    <text evidence="4 5">Required for flagellar hook formation. May act as a scaffolding protein.</text>
</comment>
<dbReference type="InterPro" id="IPR005648">
    <property type="entry name" value="FlgD"/>
</dbReference>
<dbReference type="EMBL" id="AP024485">
    <property type="protein sequence ID" value="BCS87649.1"/>
    <property type="molecule type" value="Genomic_DNA"/>
</dbReference>
<dbReference type="Pfam" id="PF03963">
    <property type="entry name" value="FlgD"/>
    <property type="match status" value="1"/>
</dbReference>
<keyword evidence="3 5" id="KW-1005">Bacterial flagellum biogenesis</keyword>
<evidence type="ECO:0000256" key="1">
    <source>
        <dbReference type="ARBA" id="ARBA00010577"/>
    </source>
</evidence>
<evidence type="ECO:0000313" key="9">
    <source>
        <dbReference type="Proteomes" id="UP001053296"/>
    </source>
</evidence>
<dbReference type="Gene3D" id="2.60.40.4070">
    <property type="match status" value="1"/>
</dbReference>
<keyword evidence="9" id="KW-1185">Reference proteome</keyword>
<reference evidence="8" key="1">
    <citation type="journal article" date="2022" name="Arch. Microbiol.">
        <title>Pseudodesulfovibrio sediminis sp. nov., a mesophilic and neutrophilic sulfate-reducing bacterium isolated from sediment of a brackish lake.</title>
        <authorList>
            <person name="Takahashi A."/>
            <person name="Kojima H."/>
            <person name="Watanabe M."/>
            <person name="Fukui M."/>
        </authorList>
    </citation>
    <scope>NUCLEOTIDE SEQUENCE</scope>
    <source>
        <strain evidence="8">SF6</strain>
    </source>
</reference>